<organism evidence="1 2">
    <name type="scientific">Pseudomonas izuensis</name>
    <dbReference type="NCBI Taxonomy" id="2684212"/>
    <lineage>
        <taxon>Bacteria</taxon>
        <taxon>Pseudomonadati</taxon>
        <taxon>Pseudomonadota</taxon>
        <taxon>Gammaproteobacteria</taxon>
        <taxon>Pseudomonadales</taxon>
        <taxon>Pseudomonadaceae</taxon>
        <taxon>Pseudomonas</taxon>
    </lineage>
</organism>
<keyword evidence="2" id="KW-1185">Reference proteome</keyword>
<evidence type="ECO:0000313" key="2">
    <source>
        <dbReference type="Proteomes" id="UP000218595"/>
    </source>
</evidence>
<sequence length="303" mass="34341">MNKAFLVLTRKALEGNSMKLNIQSYEILNFTSENLLVSKRGVSKINSLSLLAALSKLQSYRSISKAELSDMLSEHGLNPDAAYEFLEKTISIKEATDDLYFEKAVVAHDWGEDSDLERLLKCEITTPLEVCESLDSLSDSVLGKNFYIVILCKNYDYDRIKEIYFNLADVAPGSAISIGYRTGSSYCISQPYLPRVGSPCHFCNIDRLMNYEGYKASKNSWSKLLRFCKSKHIAVPVNPLNVLQRSLVVGALIKKIKLLTSPDAERRYQDNILQETHVDFNGAFVRDVSTSHWYMCDCLRLEK</sequence>
<evidence type="ECO:0000313" key="1">
    <source>
        <dbReference type="EMBL" id="BCX67472.1"/>
    </source>
</evidence>
<dbReference type="RefSeq" id="WP_157755725.1">
    <property type="nucleotide sequence ID" value="NZ_AP017423.2"/>
</dbReference>
<accession>A0ABM7RZK2</accession>
<dbReference type="EMBL" id="AP017423">
    <property type="protein sequence ID" value="BCX67472.1"/>
    <property type="molecule type" value="Genomic_DNA"/>
</dbReference>
<proteinExistence type="predicted"/>
<protein>
    <submittedName>
        <fullName evidence="1">McbB family protein</fullName>
    </submittedName>
</protein>
<dbReference type="Proteomes" id="UP000218595">
    <property type="component" value="Chromosome"/>
</dbReference>
<gene>
    <name evidence="1" type="ORF">LAB08_R21070</name>
</gene>
<reference evidence="1 2" key="1">
    <citation type="submission" date="2016-04" db="EMBL/GenBank/DDBJ databases">
        <title>Complete genome sequence of Pseudomonas sp. LAB-08 isolated from TCE contaminated aquifer soil.</title>
        <authorList>
            <person name="Dohra H."/>
            <person name="Suzuki K."/>
            <person name="Fatma A."/>
            <person name="Inuzuka Y."/>
            <person name="Honjo M."/>
            <person name="Tashiro Y."/>
            <person name="Futamata H."/>
        </authorList>
    </citation>
    <scope>NUCLEOTIDE SEQUENCE [LARGE SCALE GENOMIC DNA]</scope>
    <source>
        <strain evidence="1 2">LAB-08</strain>
    </source>
</reference>
<dbReference type="NCBIfam" id="TIGR04424">
    <property type="entry name" value="metallo_McbB"/>
    <property type="match status" value="1"/>
</dbReference>
<dbReference type="InterPro" id="IPR030956">
    <property type="entry name" value="McbB"/>
</dbReference>
<name>A0ABM7RZK2_9PSED</name>